<feature type="transmembrane region" description="Helical" evidence="7">
    <location>
        <begin position="14"/>
        <end position="37"/>
    </location>
</feature>
<evidence type="ECO:0000256" key="4">
    <source>
        <dbReference type="ARBA" id="ARBA00023002"/>
    </source>
</evidence>
<evidence type="ECO:0000259" key="8">
    <source>
        <dbReference type="Pfam" id="PF04116"/>
    </source>
</evidence>
<keyword evidence="10" id="KW-1185">Reference proteome</keyword>
<evidence type="ECO:0000313" key="10">
    <source>
        <dbReference type="Proteomes" id="UP001065174"/>
    </source>
</evidence>
<organism evidence="9 10">
    <name type="scientific">Reichenbachiella agarivorans</name>
    <dbReference type="NCBI Taxonomy" id="2979464"/>
    <lineage>
        <taxon>Bacteria</taxon>
        <taxon>Pseudomonadati</taxon>
        <taxon>Bacteroidota</taxon>
        <taxon>Cytophagia</taxon>
        <taxon>Cytophagales</taxon>
        <taxon>Reichenbachiellaceae</taxon>
        <taxon>Reichenbachiella</taxon>
    </lineage>
</organism>
<evidence type="ECO:0000256" key="1">
    <source>
        <dbReference type="ARBA" id="ARBA00004127"/>
    </source>
</evidence>
<accession>A0ABY6CUW6</accession>
<keyword evidence="2 7" id="KW-0812">Transmembrane</keyword>
<evidence type="ECO:0000256" key="6">
    <source>
        <dbReference type="ARBA" id="ARBA00023136"/>
    </source>
</evidence>
<dbReference type="RefSeq" id="WP_262311216.1">
    <property type="nucleotide sequence ID" value="NZ_CP106679.1"/>
</dbReference>
<feature type="domain" description="Fatty acid hydroxylase" evidence="8">
    <location>
        <begin position="95"/>
        <end position="232"/>
    </location>
</feature>
<feature type="transmembrane region" description="Helical" evidence="7">
    <location>
        <begin position="49"/>
        <end position="70"/>
    </location>
</feature>
<comment type="subcellular location">
    <subcellularLocation>
        <location evidence="1">Endomembrane system</location>
        <topology evidence="1">Multi-pass membrane protein</topology>
    </subcellularLocation>
</comment>
<evidence type="ECO:0000256" key="3">
    <source>
        <dbReference type="ARBA" id="ARBA00022989"/>
    </source>
</evidence>
<dbReference type="EMBL" id="CP106679">
    <property type="protein sequence ID" value="UXP33790.1"/>
    <property type="molecule type" value="Genomic_DNA"/>
</dbReference>
<dbReference type="Pfam" id="PF04116">
    <property type="entry name" value="FA_hydroxylase"/>
    <property type="match status" value="1"/>
</dbReference>
<protein>
    <submittedName>
        <fullName evidence="9">Sterol desaturase family protein</fullName>
    </submittedName>
</protein>
<reference evidence="9" key="1">
    <citation type="submission" date="2022-09" db="EMBL/GenBank/DDBJ databases">
        <title>Comparative genomics and taxonomic characterization of three novel marine species of genus Reichenbachiella exhibiting antioxidant and polysaccharide degradation activities.</title>
        <authorList>
            <person name="Muhammad N."/>
            <person name="Lee Y.-J."/>
            <person name="Ko J."/>
            <person name="Kim S.-G."/>
        </authorList>
    </citation>
    <scope>NUCLEOTIDE SEQUENCE</scope>
    <source>
        <strain evidence="9">BKB1-1</strain>
    </source>
</reference>
<keyword evidence="4" id="KW-0560">Oxidoreductase</keyword>
<dbReference type="PANTHER" id="PTHR21624">
    <property type="entry name" value="STEROL DESATURASE-RELATED PROTEIN"/>
    <property type="match status" value="1"/>
</dbReference>
<gene>
    <name evidence="9" type="ORF">N6H18_07490</name>
</gene>
<dbReference type="Proteomes" id="UP001065174">
    <property type="component" value="Chromosome"/>
</dbReference>
<evidence type="ECO:0000256" key="5">
    <source>
        <dbReference type="ARBA" id="ARBA00023098"/>
    </source>
</evidence>
<dbReference type="InterPro" id="IPR006694">
    <property type="entry name" value="Fatty_acid_hydroxylase"/>
</dbReference>
<evidence type="ECO:0000256" key="7">
    <source>
        <dbReference type="SAM" id="Phobius"/>
    </source>
</evidence>
<evidence type="ECO:0000313" key="9">
    <source>
        <dbReference type="EMBL" id="UXP33790.1"/>
    </source>
</evidence>
<proteinExistence type="predicted"/>
<keyword evidence="3 7" id="KW-1133">Transmembrane helix</keyword>
<dbReference type="InterPro" id="IPR051689">
    <property type="entry name" value="Sterol_desaturase/TMEM195"/>
</dbReference>
<name>A0ABY6CUW6_9BACT</name>
<keyword evidence="5" id="KW-0443">Lipid metabolism</keyword>
<dbReference type="PANTHER" id="PTHR21624:SF1">
    <property type="entry name" value="ALKYLGLYCEROL MONOOXYGENASE"/>
    <property type="match status" value="1"/>
</dbReference>
<sequence length="282" mass="32444">MEALLDFFAQVPTWFRASILVGGLMIFWLLEGVIPLFQFEYKKFKHAGLNLFLTLTTMVIGFGMAGLLLMASDYVSSHQIGLLYLVKMPLWLQVLLGILLMDAIGAYLVHLIEHKVRWMWKFHLVHHTDTHIDVTSGLRHHPGETVFRIGFTILAVLVIGAPISVVMLYQSLSVLFAHLTHANVSLFGKYDRLMSYILVTPDMHKVHHHYRQPWTDSNYGNIFSIWDRLFGTFAYVPDMSQLKYGIDTHMAPEENESLSNILVIPFQKYRQPLNQNSEVKEV</sequence>
<feature type="transmembrane region" description="Helical" evidence="7">
    <location>
        <begin position="90"/>
        <end position="112"/>
    </location>
</feature>
<keyword evidence="6 7" id="KW-0472">Membrane</keyword>
<feature type="transmembrane region" description="Helical" evidence="7">
    <location>
        <begin position="146"/>
        <end position="169"/>
    </location>
</feature>
<evidence type="ECO:0000256" key="2">
    <source>
        <dbReference type="ARBA" id="ARBA00022692"/>
    </source>
</evidence>